<feature type="signal peptide" evidence="1">
    <location>
        <begin position="1"/>
        <end position="22"/>
    </location>
</feature>
<dbReference type="Proteomes" id="UP000000692">
    <property type="component" value="Chromosome"/>
</dbReference>
<dbReference type="PATRIC" id="fig|759362.5.peg.2453"/>
<proteinExistence type="predicted"/>
<evidence type="ECO:0000313" key="2">
    <source>
        <dbReference type="EMBL" id="AEM42195.1"/>
    </source>
</evidence>
<reference evidence="2 3" key="1">
    <citation type="journal article" date="2011" name="J. Bacteriol.">
        <title>Complete genome sequence of the industrial strain Ketogulonicigenium vulgare WSH-001.</title>
        <authorList>
            <person name="Liu L."/>
            <person name="Li Y."/>
            <person name="Zhang J."/>
            <person name="Zhou Z."/>
            <person name="Liu J."/>
            <person name="Li X."/>
            <person name="Zhou J."/>
            <person name="Du G."/>
            <person name="Wang L."/>
            <person name="Chen J."/>
        </authorList>
    </citation>
    <scope>NUCLEOTIDE SEQUENCE [LARGE SCALE GENOMIC DNA]</scope>
    <source>
        <strain evidence="2 3">WSH-001</strain>
    </source>
</reference>
<accession>F9Y705</accession>
<evidence type="ECO:0000313" key="3">
    <source>
        <dbReference type="Proteomes" id="UP000000692"/>
    </source>
</evidence>
<dbReference type="OrthoDB" id="7066380at2"/>
<dbReference type="AlphaFoldDB" id="F9Y705"/>
<name>F9Y705_KETVW</name>
<feature type="chain" id="PRO_5003391867" description="Outer membrane protein beta-barrel domain-containing protein" evidence="1">
    <location>
        <begin position="23"/>
        <end position="177"/>
    </location>
</feature>
<organism evidence="2 3">
    <name type="scientific">Ketogulonicigenium vulgare (strain WSH-001)</name>
    <dbReference type="NCBI Taxonomy" id="759362"/>
    <lineage>
        <taxon>Bacteria</taxon>
        <taxon>Pseudomonadati</taxon>
        <taxon>Pseudomonadota</taxon>
        <taxon>Alphaproteobacteria</taxon>
        <taxon>Rhodobacterales</taxon>
        <taxon>Roseobacteraceae</taxon>
        <taxon>Ketogulonicigenium</taxon>
    </lineage>
</organism>
<dbReference type="EMBL" id="CP002018">
    <property type="protein sequence ID" value="AEM42195.1"/>
    <property type="molecule type" value="Genomic_DNA"/>
</dbReference>
<dbReference type="KEGG" id="kvl:KVU_2356"/>
<evidence type="ECO:0000256" key="1">
    <source>
        <dbReference type="SAM" id="SignalP"/>
    </source>
</evidence>
<protein>
    <recommendedName>
        <fullName evidence="4">Outer membrane protein beta-barrel domain-containing protein</fullName>
    </recommendedName>
</protein>
<gene>
    <name evidence="2" type="ordered locus">KVU_2356</name>
</gene>
<keyword evidence="1" id="KW-0732">Signal</keyword>
<dbReference type="eggNOG" id="ENOG50338J5">
    <property type="taxonomic scope" value="Bacteria"/>
</dbReference>
<evidence type="ECO:0008006" key="4">
    <source>
        <dbReference type="Google" id="ProtNLM"/>
    </source>
</evidence>
<dbReference type="HOGENOM" id="CLU_1576598_0_0_5"/>
<sequence length="177" mass="19125">MKTFAIPAAALAVSLVASPLFAQSTDTLQYAIYGGAGVSSDDREANDHTQLAIGMMYKVTNSPLVVGFDIAREGIKSDSTWYRSNADRTAMSFNFLVGANLYQSGTHRIDAALLAGVREEAQSCRRSYLGYQCYADTAPNVDYTGNFGAVLTVSFDRFVIGARATSESTQLLVGFRF</sequence>
<dbReference type="RefSeq" id="WP_013382853.1">
    <property type="nucleotide sequence ID" value="NC_017384.1"/>
</dbReference>
<keyword evidence="3" id="KW-1185">Reference proteome</keyword>